<dbReference type="EMBL" id="AUZZ01009467">
    <property type="protein sequence ID" value="EQD33549.1"/>
    <property type="molecule type" value="Genomic_DNA"/>
</dbReference>
<keyword evidence="3" id="KW-0378">Hydrolase</keyword>
<feature type="transmembrane region" description="Helical" evidence="2">
    <location>
        <begin position="155"/>
        <end position="180"/>
    </location>
</feature>
<feature type="non-terminal residue" evidence="3">
    <location>
        <position position="1"/>
    </location>
</feature>
<evidence type="ECO:0000256" key="1">
    <source>
        <dbReference type="SAM" id="MobiDB-lite"/>
    </source>
</evidence>
<evidence type="ECO:0000313" key="3">
    <source>
        <dbReference type="EMBL" id="EQD33549.1"/>
    </source>
</evidence>
<reference evidence="3" key="1">
    <citation type="submission" date="2013-08" db="EMBL/GenBank/DDBJ databases">
        <authorList>
            <person name="Mendez C."/>
            <person name="Richter M."/>
            <person name="Ferrer M."/>
            <person name="Sanchez J."/>
        </authorList>
    </citation>
    <scope>NUCLEOTIDE SEQUENCE</scope>
</reference>
<reference evidence="3" key="2">
    <citation type="journal article" date="2014" name="ISME J.">
        <title>Microbial stratification in low pH oxic and suboxic macroscopic growths along an acid mine drainage.</title>
        <authorList>
            <person name="Mendez-Garcia C."/>
            <person name="Mesa V."/>
            <person name="Sprenger R.R."/>
            <person name="Richter M."/>
            <person name="Diez M.S."/>
            <person name="Solano J."/>
            <person name="Bargiela R."/>
            <person name="Golyshina O.V."/>
            <person name="Manteca A."/>
            <person name="Ramos J.L."/>
            <person name="Gallego J.R."/>
            <person name="Llorente I."/>
            <person name="Martins Dos Santos V.A."/>
            <person name="Jensen O.N."/>
            <person name="Pelaez A.I."/>
            <person name="Sanchez J."/>
            <person name="Ferrer M."/>
        </authorList>
    </citation>
    <scope>NUCLEOTIDE SEQUENCE</scope>
</reference>
<sequence length="250" mass="26776">APPGRRGVLQPARTAARRRGGAAPPSARRDAVVGPDGRAAAVADGSRRMRVPPVSVPGHVFVHGRTAPSDPDHDLADRIVPDRGRLRGAHARLQHHPGRELVPGDRPRPLVAEPPRRRRGRGGVPHRLRRPRDGAQDRGPAFGAWAEFRYAPMMLLLSIVMSFAVGFLFAAPGATVVSGMTDPREWGRTSLAGPLANLGFALAFLAAALATIPFGIGVFGPLLLLMFFNAWFGTFNLIPFGPLDGAKVFR</sequence>
<dbReference type="AlphaFoldDB" id="T0ZXZ7"/>
<accession>T0ZXZ7</accession>
<feature type="compositionally biased region" description="Basic and acidic residues" evidence="1">
    <location>
        <begin position="97"/>
        <end position="108"/>
    </location>
</feature>
<dbReference type="PANTHER" id="PTHR35864:SF1">
    <property type="entry name" value="ZINC METALLOPROTEASE YWHC-RELATED"/>
    <property type="match status" value="1"/>
</dbReference>
<feature type="non-terminal residue" evidence="3">
    <location>
        <position position="250"/>
    </location>
</feature>
<dbReference type="InterPro" id="IPR052348">
    <property type="entry name" value="Metallopeptidase_M50B"/>
</dbReference>
<keyword evidence="2" id="KW-1133">Transmembrane helix</keyword>
<keyword evidence="2" id="KW-0472">Membrane</keyword>
<feature type="transmembrane region" description="Helical" evidence="2">
    <location>
        <begin position="200"/>
        <end position="228"/>
    </location>
</feature>
<name>T0ZXZ7_9ZZZZ</name>
<feature type="region of interest" description="Disordered" evidence="1">
    <location>
        <begin position="90"/>
        <end position="137"/>
    </location>
</feature>
<proteinExistence type="predicted"/>
<evidence type="ECO:0000256" key="2">
    <source>
        <dbReference type="SAM" id="Phobius"/>
    </source>
</evidence>
<dbReference type="GO" id="GO:0016787">
    <property type="term" value="F:hydrolase activity"/>
    <property type="evidence" value="ECO:0007669"/>
    <property type="project" value="UniProtKB-KW"/>
</dbReference>
<gene>
    <name evidence="3" type="ORF">B2A_13093</name>
</gene>
<dbReference type="PANTHER" id="PTHR35864">
    <property type="entry name" value="ZINC METALLOPROTEASE MJ0611-RELATED"/>
    <property type="match status" value="1"/>
</dbReference>
<organism evidence="3">
    <name type="scientific">mine drainage metagenome</name>
    <dbReference type="NCBI Taxonomy" id="410659"/>
    <lineage>
        <taxon>unclassified sequences</taxon>
        <taxon>metagenomes</taxon>
        <taxon>ecological metagenomes</taxon>
    </lineage>
</organism>
<feature type="compositionally biased region" description="Basic residues" evidence="1">
    <location>
        <begin position="116"/>
        <end position="130"/>
    </location>
</feature>
<dbReference type="EC" id="3.4.24.-" evidence="3"/>
<comment type="caution">
    <text evidence="3">The sequence shown here is derived from an EMBL/GenBank/DDBJ whole genome shotgun (WGS) entry which is preliminary data.</text>
</comment>
<protein>
    <submittedName>
        <fullName evidence="3">Membrane protein containing Peptidase M50 domain protein</fullName>
        <ecNumber evidence="3">3.4.24.-</ecNumber>
    </submittedName>
</protein>
<keyword evidence="2" id="KW-0812">Transmembrane</keyword>
<feature type="region of interest" description="Disordered" evidence="1">
    <location>
        <begin position="1"/>
        <end position="45"/>
    </location>
</feature>